<feature type="domain" description="CCDC93 N-terminal" evidence="1">
    <location>
        <begin position="10"/>
        <end position="96"/>
    </location>
</feature>
<sequence>MEDKDSYSGNLDQILDLLYGAGYVDATNSDAPPSQKIAAALSWCIAAITDDGDDDDDARGMEESLRLAGCPHPLRVQDLDTQAIFPVIQCLTSHLQQIRTHRATEVFDLLLIVTEAERLRHWPVSSKSNGSFYHVCHAENTIETDECRTSIEALSCNLDELVGEMDKMLDMKLAPFCFVITCLHAPSSPFVIFDS</sequence>
<protein>
    <recommendedName>
        <fullName evidence="1">CCDC93 N-terminal domain-containing protein</fullName>
    </recommendedName>
</protein>
<dbReference type="InterPro" id="IPR039116">
    <property type="entry name" value="CCDC93"/>
</dbReference>
<dbReference type="Proteomes" id="UP001386955">
    <property type="component" value="Unassembled WGS sequence"/>
</dbReference>
<evidence type="ECO:0000313" key="2">
    <source>
        <dbReference type="EMBL" id="KAK7410291.1"/>
    </source>
</evidence>
<proteinExistence type="predicted"/>
<dbReference type="PANTHER" id="PTHR16441">
    <property type="entry name" value="FIDIPIDINE"/>
    <property type="match status" value="1"/>
</dbReference>
<dbReference type="AlphaFoldDB" id="A0AAN9T8L0"/>
<dbReference type="PANTHER" id="PTHR16441:SF0">
    <property type="entry name" value="COILED-COIL DOMAIN-CONTAINING PROTEIN 93"/>
    <property type="match status" value="1"/>
</dbReference>
<accession>A0AAN9T8L0</accession>
<evidence type="ECO:0000259" key="1">
    <source>
        <dbReference type="Pfam" id="PF21673"/>
    </source>
</evidence>
<evidence type="ECO:0000313" key="3">
    <source>
        <dbReference type="Proteomes" id="UP001386955"/>
    </source>
</evidence>
<gene>
    <name evidence="2" type="ORF">VNO78_00966</name>
</gene>
<dbReference type="GO" id="GO:0006893">
    <property type="term" value="P:Golgi to plasma membrane transport"/>
    <property type="evidence" value="ECO:0007669"/>
    <property type="project" value="TreeGrafter"/>
</dbReference>
<comment type="caution">
    <text evidence="2">The sequence shown here is derived from an EMBL/GenBank/DDBJ whole genome shotgun (WGS) entry which is preliminary data.</text>
</comment>
<organism evidence="2 3">
    <name type="scientific">Psophocarpus tetragonolobus</name>
    <name type="common">Winged bean</name>
    <name type="synonym">Dolichos tetragonolobus</name>
    <dbReference type="NCBI Taxonomy" id="3891"/>
    <lineage>
        <taxon>Eukaryota</taxon>
        <taxon>Viridiplantae</taxon>
        <taxon>Streptophyta</taxon>
        <taxon>Embryophyta</taxon>
        <taxon>Tracheophyta</taxon>
        <taxon>Spermatophyta</taxon>
        <taxon>Magnoliopsida</taxon>
        <taxon>eudicotyledons</taxon>
        <taxon>Gunneridae</taxon>
        <taxon>Pentapetalae</taxon>
        <taxon>rosids</taxon>
        <taxon>fabids</taxon>
        <taxon>Fabales</taxon>
        <taxon>Fabaceae</taxon>
        <taxon>Papilionoideae</taxon>
        <taxon>50 kb inversion clade</taxon>
        <taxon>NPAAA clade</taxon>
        <taxon>indigoferoid/millettioid clade</taxon>
        <taxon>Phaseoleae</taxon>
        <taxon>Psophocarpus</taxon>
    </lineage>
</organism>
<reference evidence="2 3" key="1">
    <citation type="submission" date="2024-01" db="EMBL/GenBank/DDBJ databases">
        <title>The genomes of 5 underutilized Papilionoideae crops provide insights into root nodulation and disease resistanc.</title>
        <authorList>
            <person name="Jiang F."/>
        </authorList>
    </citation>
    <scope>NUCLEOTIDE SEQUENCE [LARGE SCALE GENOMIC DNA]</scope>
    <source>
        <strain evidence="2">DUOXIRENSHENG_FW03</strain>
        <tissue evidence="2">Leaves</tissue>
    </source>
</reference>
<dbReference type="InterPro" id="IPR048747">
    <property type="entry name" value="CCDC93_N"/>
</dbReference>
<dbReference type="EMBL" id="JAYMYS010000001">
    <property type="protein sequence ID" value="KAK7410291.1"/>
    <property type="molecule type" value="Genomic_DNA"/>
</dbReference>
<dbReference type="Pfam" id="PF21673">
    <property type="entry name" value="CCDC93_N"/>
    <property type="match status" value="1"/>
</dbReference>
<name>A0AAN9T8L0_PSOTE</name>
<keyword evidence="3" id="KW-1185">Reference proteome</keyword>